<evidence type="ECO:0000313" key="1">
    <source>
        <dbReference type="EMBL" id="VAW28796.1"/>
    </source>
</evidence>
<dbReference type="AlphaFoldDB" id="A0A3B0V9Z0"/>
<reference evidence="1" key="1">
    <citation type="submission" date="2018-06" db="EMBL/GenBank/DDBJ databases">
        <authorList>
            <person name="Zhirakovskaya E."/>
        </authorList>
    </citation>
    <scope>NUCLEOTIDE SEQUENCE</scope>
</reference>
<protein>
    <submittedName>
        <fullName evidence="1">Uncharacterized protein</fullName>
    </submittedName>
</protein>
<dbReference type="EMBL" id="UOES01000457">
    <property type="protein sequence ID" value="VAW28796.1"/>
    <property type="molecule type" value="Genomic_DNA"/>
</dbReference>
<sequence length="57" mass="5776">QPTPHMMFLFISSQVPLMGPTVGASGLTAMEGGNADIAGSNISVLQTAPHGLALAIR</sequence>
<gene>
    <name evidence="1" type="ORF">MNBD_BACTEROID06-1172</name>
</gene>
<proteinExistence type="predicted"/>
<name>A0A3B0V9Z0_9ZZZZ</name>
<accession>A0A3B0V9Z0</accession>
<organism evidence="1">
    <name type="scientific">hydrothermal vent metagenome</name>
    <dbReference type="NCBI Taxonomy" id="652676"/>
    <lineage>
        <taxon>unclassified sequences</taxon>
        <taxon>metagenomes</taxon>
        <taxon>ecological metagenomes</taxon>
    </lineage>
</organism>
<feature type="non-terminal residue" evidence="1">
    <location>
        <position position="1"/>
    </location>
</feature>